<dbReference type="Proteomes" id="UP000073492">
    <property type="component" value="Unassembled WGS sequence"/>
</dbReference>
<dbReference type="AlphaFoldDB" id="A0A139IDQ9"/>
<protein>
    <recommendedName>
        <fullName evidence="3">Glycoside hydrolase family 5 domain-containing protein</fullName>
    </recommendedName>
</protein>
<reference evidence="1 2" key="1">
    <citation type="submission" date="2015-07" db="EMBL/GenBank/DDBJ databases">
        <title>Comparative genomics of the Sigatoka disease complex on banana suggests a link between parallel evolutionary changes in Pseudocercospora fijiensis and Pseudocercospora eumusae and increased virulence on the banana host.</title>
        <authorList>
            <person name="Chang T.-C."/>
            <person name="Salvucci A."/>
            <person name="Crous P.W."/>
            <person name="Stergiopoulos I."/>
        </authorList>
    </citation>
    <scope>NUCLEOTIDE SEQUENCE [LARGE SCALE GENOMIC DNA]</scope>
    <source>
        <strain evidence="1 2">CBS 116634</strain>
    </source>
</reference>
<dbReference type="OrthoDB" id="448427at2759"/>
<keyword evidence="2" id="KW-1185">Reference proteome</keyword>
<dbReference type="Gene3D" id="3.20.20.80">
    <property type="entry name" value="Glycosidases"/>
    <property type="match status" value="1"/>
</dbReference>
<dbReference type="SUPFAM" id="SSF51445">
    <property type="entry name" value="(Trans)glycosidases"/>
    <property type="match status" value="1"/>
</dbReference>
<dbReference type="InterPro" id="IPR017853">
    <property type="entry name" value="GH"/>
</dbReference>
<comment type="caution">
    <text evidence="1">The sequence shown here is derived from an EMBL/GenBank/DDBJ whole genome shotgun (WGS) entry which is preliminary data.</text>
</comment>
<evidence type="ECO:0008006" key="3">
    <source>
        <dbReference type="Google" id="ProtNLM"/>
    </source>
</evidence>
<proteinExistence type="predicted"/>
<dbReference type="EMBL" id="LFZO01000138">
    <property type="protein sequence ID" value="KXT12841.1"/>
    <property type="molecule type" value="Genomic_DNA"/>
</dbReference>
<gene>
    <name evidence="1" type="ORF">AC579_7609</name>
</gene>
<evidence type="ECO:0000313" key="2">
    <source>
        <dbReference type="Proteomes" id="UP000073492"/>
    </source>
</evidence>
<evidence type="ECO:0000313" key="1">
    <source>
        <dbReference type="EMBL" id="KXT12841.1"/>
    </source>
</evidence>
<sequence>MGFDKGDLPLEERYGDWTIKDQIDTMGKLGTNTLRIPTTYAAWVKVPGSRLYFGDHQNYIADITKHVIERWNVHVIIDLLSLPGGVNILQIGEAFGHDAYVQGRL</sequence>
<accession>A0A139IDQ9</accession>
<name>A0A139IDQ9_9PEZI</name>
<organism evidence="1 2">
    <name type="scientific">Pseudocercospora musae</name>
    <dbReference type="NCBI Taxonomy" id="113226"/>
    <lineage>
        <taxon>Eukaryota</taxon>
        <taxon>Fungi</taxon>
        <taxon>Dikarya</taxon>
        <taxon>Ascomycota</taxon>
        <taxon>Pezizomycotina</taxon>
        <taxon>Dothideomycetes</taxon>
        <taxon>Dothideomycetidae</taxon>
        <taxon>Mycosphaerellales</taxon>
        <taxon>Mycosphaerellaceae</taxon>
        <taxon>Pseudocercospora</taxon>
    </lineage>
</organism>